<feature type="region of interest" description="Disordered" evidence="1">
    <location>
        <begin position="1"/>
        <end position="83"/>
    </location>
</feature>
<feature type="region of interest" description="Disordered" evidence="1">
    <location>
        <begin position="654"/>
        <end position="673"/>
    </location>
</feature>
<accession>A0ABZ1D218</accession>
<evidence type="ECO:0000313" key="2">
    <source>
        <dbReference type="EMBL" id="WRT68066.1"/>
    </source>
</evidence>
<name>A0ABZ1D218_9TREE</name>
<sequence>MPSQSSVPVFHPDHPHNRQPYPLYESQTDNIRYTSSGCVPRGSRKSNKMISNDHHIQQQRGHGKYLDDTISDSESSLSPSPGSSSRCFCGSLTQDGGIYCSVACARSDAFSSLCYKPAAQPSEPLFTPSHCQQPSIASAISTSLSRNPSSASASSVASSSSNQDVGDWNASHYRRLARADIRKEERKEERRRRRAEGSLASSISTSRSTMMSVSSSASRAIPDLVGGMGMGSSHSRNPSVASSVTSFSSSTWGTGGNLSRNPSSASTSSRRGYGTNVNIGAAIMEDEDEEEWLQSELSQIPPVPVPAVPVSTKRPGHSRTGSKSASSRKGRKVTPDPLPFGMGKDMRDVLEEIIQMEKSFLVSDNENDEDDSMSQNASQSTALFTSQFDRPPRTPSPVASGKRRMSIAPGAPMRGHRSAASQSALPPPSPEHHQPQPQRPPTLMGLHQSSLSESHTALYLATASPIAPGRRSASPKLETRKSITFTPEFAGPSISLDGLPAPRRIFDSPSGNLTPMGRRRLNLTPQAVHPSMNGWRFPSGSGSNSNMATPTKPTHPQIPTPDEIQGMDSIEPALLWPPPPRDLQPALFPCSPATDTPEFTSISRMLNDDEMLQRRDSQLSFSAPGSGMRLGVLLGSSNGSGTDSAEQMDIDMDEDQDQDQDGESTEQGHENASYAIGRSMGMQYLPVFLEAEGFRSADGLNVRNW</sequence>
<feature type="region of interest" description="Disordered" evidence="1">
    <location>
        <begin position="142"/>
        <end position="167"/>
    </location>
</feature>
<feature type="compositionally biased region" description="Low complexity" evidence="1">
    <location>
        <begin position="239"/>
        <end position="251"/>
    </location>
</feature>
<dbReference type="EMBL" id="CP141886">
    <property type="protein sequence ID" value="WRT68066.1"/>
    <property type="molecule type" value="Genomic_DNA"/>
</dbReference>
<dbReference type="RefSeq" id="XP_062792806.1">
    <property type="nucleotide sequence ID" value="XM_062936755.1"/>
</dbReference>
<dbReference type="GeneID" id="87957172"/>
<feature type="compositionally biased region" description="Low complexity" evidence="1">
    <location>
        <begin position="72"/>
        <end position="83"/>
    </location>
</feature>
<dbReference type="Proteomes" id="UP001329825">
    <property type="component" value="Chromosome 6"/>
</dbReference>
<feature type="compositionally biased region" description="Polar residues" evidence="1">
    <location>
        <begin position="25"/>
        <end position="37"/>
    </location>
</feature>
<feature type="region of interest" description="Disordered" evidence="1">
    <location>
        <begin position="183"/>
        <end position="274"/>
    </location>
</feature>
<evidence type="ECO:0000256" key="1">
    <source>
        <dbReference type="SAM" id="MobiDB-lite"/>
    </source>
</evidence>
<reference evidence="2 3" key="1">
    <citation type="submission" date="2024-01" db="EMBL/GenBank/DDBJ databases">
        <title>Comparative genomics of Cryptococcus and Kwoniella reveals pathogenesis evolution and contrasting modes of karyotype evolution via chromosome fusion or intercentromeric recombination.</title>
        <authorList>
            <person name="Coelho M.A."/>
            <person name="David-Palma M."/>
            <person name="Shea T."/>
            <person name="Bowers K."/>
            <person name="McGinley-Smith S."/>
            <person name="Mohammad A.W."/>
            <person name="Gnirke A."/>
            <person name="Yurkov A.M."/>
            <person name="Nowrousian M."/>
            <person name="Sun S."/>
            <person name="Cuomo C.A."/>
            <person name="Heitman J."/>
        </authorList>
    </citation>
    <scope>NUCLEOTIDE SEQUENCE [LARGE SCALE GENOMIC DNA]</scope>
    <source>
        <strain evidence="2">CBS 11374</strain>
    </source>
</reference>
<gene>
    <name evidence="2" type="ORF">IL334_005041</name>
</gene>
<protein>
    <submittedName>
        <fullName evidence="2">Uncharacterized protein</fullName>
    </submittedName>
</protein>
<proteinExistence type="predicted"/>
<feature type="region of interest" description="Disordered" evidence="1">
    <location>
        <begin position="467"/>
        <end position="496"/>
    </location>
</feature>
<feature type="compositionally biased region" description="Polar residues" evidence="1">
    <location>
        <begin position="373"/>
        <end position="388"/>
    </location>
</feature>
<keyword evidence="3" id="KW-1185">Reference proteome</keyword>
<feature type="compositionally biased region" description="Low complexity" evidence="1">
    <location>
        <begin position="201"/>
        <end position="221"/>
    </location>
</feature>
<feature type="compositionally biased region" description="Low complexity" evidence="1">
    <location>
        <begin position="142"/>
        <end position="161"/>
    </location>
</feature>
<organism evidence="2 3">
    <name type="scientific">Kwoniella shivajii</name>
    <dbReference type="NCBI Taxonomy" id="564305"/>
    <lineage>
        <taxon>Eukaryota</taxon>
        <taxon>Fungi</taxon>
        <taxon>Dikarya</taxon>
        <taxon>Basidiomycota</taxon>
        <taxon>Agaricomycotina</taxon>
        <taxon>Tremellomycetes</taxon>
        <taxon>Tremellales</taxon>
        <taxon>Cryptococcaceae</taxon>
        <taxon>Kwoniella</taxon>
    </lineage>
</organism>
<feature type="region of interest" description="Disordered" evidence="1">
    <location>
        <begin position="288"/>
        <end position="343"/>
    </location>
</feature>
<evidence type="ECO:0000313" key="3">
    <source>
        <dbReference type="Proteomes" id="UP001329825"/>
    </source>
</evidence>
<feature type="region of interest" description="Disordered" evidence="1">
    <location>
        <begin position="365"/>
        <end position="450"/>
    </location>
</feature>
<feature type="compositionally biased region" description="Acidic residues" evidence="1">
    <location>
        <begin position="654"/>
        <end position="664"/>
    </location>
</feature>
<feature type="compositionally biased region" description="Low complexity" evidence="1">
    <location>
        <begin position="259"/>
        <end position="271"/>
    </location>
</feature>